<feature type="region of interest" description="Disordered" evidence="1">
    <location>
        <begin position="55"/>
        <end position="74"/>
    </location>
</feature>
<keyword evidence="3" id="KW-1185">Reference proteome</keyword>
<dbReference type="OrthoDB" id="10581957at2759"/>
<evidence type="ECO:0000313" key="2">
    <source>
        <dbReference type="EMBL" id="KAF0907500.1"/>
    </source>
</evidence>
<proteinExistence type="predicted"/>
<gene>
    <name evidence="2" type="ORF">E2562_017425</name>
</gene>
<organism evidence="2 3">
    <name type="scientific">Oryza meyeriana var. granulata</name>
    <dbReference type="NCBI Taxonomy" id="110450"/>
    <lineage>
        <taxon>Eukaryota</taxon>
        <taxon>Viridiplantae</taxon>
        <taxon>Streptophyta</taxon>
        <taxon>Embryophyta</taxon>
        <taxon>Tracheophyta</taxon>
        <taxon>Spermatophyta</taxon>
        <taxon>Magnoliopsida</taxon>
        <taxon>Liliopsida</taxon>
        <taxon>Poales</taxon>
        <taxon>Poaceae</taxon>
        <taxon>BOP clade</taxon>
        <taxon>Oryzoideae</taxon>
        <taxon>Oryzeae</taxon>
        <taxon>Oryzinae</taxon>
        <taxon>Oryza</taxon>
        <taxon>Oryza meyeriana</taxon>
    </lineage>
</organism>
<evidence type="ECO:0000313" key="3">
    <source>
        <dbReference type="Proteomes" id="UP000479710"/>
    </source>
</evidence>
<sequence length="74" mass="7991">MSEEKEDDTFVHVWQGDVEVWRSGRVVLAAADPSAGRDDAVDMLNWTRGSHASAAREDTAAVSTMGAGDEQLDL</sequence>
<dbReference type="Proteomes" id="UP000479710">
    <property type="component" value="Unassembled WGS sequence"/>
</dbReference>
<reference evidence="2 3" key="1">
    <citation type="submission" date="2019-11" db="EMBL/GenBank/DDBJ databases">
        <title>Whole genome sequence of Oryza granulata.</title>
        <authorList>
            <person name="Li W."/>
        </authorList>
    </citation>
    <scope>NUCLEOTIDE SEQUENCE [LARGE SCALE GENOMIC DNA]</scope>
    <source>
        <strain evidence="3">cv. Menghai</strain>
        <tissue evidence="2">Leaf</tissue>
    </source>
</reference>
<dbReference type="EMBL" id="SPHZ02000007">
    <property type="protein sequence ID" value="KAF0907500.1"/>
    <property type="molecule type" value="Genomic_DNA"/>
</dbReference>
<evidence type="ECO:0000256" key="1">
    <source>
        <dbReference type="SAM" id="MobiDB-lite"/>
    </source>
</evidence>
<comment type="caution">
    <text evidence="2">The sequence shown here is derived from an EMBL/GenBank/DDBJ whole genome shotgun (WGS) entry which is preliminary data.</text>
</comment>
<protein>
    <submittedName>
        <fullName evidence="2">Uncharacterized protein</fullName>
    </submittedName>
</protein>
<name>A0A6G1D520_9ORYZ</name>
<accession>A0A6G1D520</accession>
<dbReference type="AlphaFoldDB" id="A0A6G1D520"/>